<dbReference type="EMBL" id="RSAS01000107">
    <property type="protein sequence ID" value="RRR76643.1"/>
    <property type="molecule type" value="Genomic_DNA"/>
</dbReference>
<dbReference type="PRINTS" id="PR00344">
    <property type="entry name" value="BCTRLSENSOR"/>
</dbReference>
<name>A0A426U8Y2_9CHLR</name>
<evidence type="ECO:0000256" key="2">
    <source>
        <dbReference type="ARBA" id="ARBA00012438"/>
    </source>
</evidence>
<evidence type="ECO:0000256" key="6">
    <source>
        <dbReference type="ARBA" id="ARBA00023012"/>
    </source>
</evidence>
<dbReference type="InterPro" id="IPR036890">
    <property type="entry name" value="HATPase_C_sf"/>
</dbReference>
<dbReference type="PROSITE" id="PS50110">
    <property type="entry name" value="RESPONSE_REGULATORY"/>
    <property type="match status" value="1"/>
</dbReference>
<protein>
    <recommendedName>
        <fullName evidence="2">histidine kinase</fullName>
        <ecNumber evidence="2">2.7.13.3</ecNumber>
    </recommendedName>
</protein>
<dbReference type="Gene3D" id="3.30.565.10">
    <property type="entry name" value="Histidine kinase-like ATPase, C-terminal domain"/>
    <property type="match status" value="1"/>
</dbReference>
<evidence type="ECO:0000256" key="5">
    <source>
        <dbReference type="ARBA" id="ARBA00022777"/>
    </source>
</evidence>
<feature type="modified residue" description="4-aspartylphosphate" evidence="7">
    <location>
        <position position="88"/>
    </location>
</feature>
<dbReference type="SMART" id="SM00387">
    <property type="entry name" value="HATPase_c"/>
    <property type="match status" value="1"/>
</dbReference>
<dbReference type="CDD" id="cd16922">
    <property type="entry name" value="HATPase_EvgS-ArcB-TorS-like"/>
    <property type="match status" value="1"/>
</dbReference>
<dbReference type="SMART" id="SM00388">
    <property type="entry name" value="HisKA"/>
    <property type="match status" value="1"/>
</dbReference>
<reference evidence="10 11" key="1">
    <citation type="submission" date="2018-12" db="EMBL/GenBank/DDBJ databases">
        <title>Genome Sequence of Candidatus Viridilinea halotolerans isolated from saline sulfide-rich spring.</title>
        <authorList>
            <person name="Grouzdev D.S."/>
            <person name="Burganskaya E.I."/>
            <person name="Krutkina M.S."/>
            <person name="Sukhacheva M.V."/>
            <person name="Gorlenko V.M."/>
        </authorList>
    </citation>
    <scope>NUCLEOTIDE SEQUENCE [LARGE SCALE GENOMIC DNA]</scope>
    <source>
        <strain evidence="10">Chok-6</strain>
    </source>
</reference>
<dbReference type="SUPFAM" id="SSF55874">
    <property type="entry name" value="ATPase domain of HSP90 chaperone/DNA topoisomerase II/histidine kinase"/>
    <property type="match status" value="1"/>
</dbReference>
<keyword evidence="5 10" id="KW-0418">Kinase</keyword>
<dbReference type="AlphaFoldDB" id="A0A426U8Y2"/>
<dbReference type="InterPro" id="IPR003661">
    <property type="entry name" value="HisK_dim/P_dom"/>
</dbReference>
<evidence type="ECO:0000256" key="1">
    <source>
        <dbReference type="ARBA" id="ARBA00000085"/>
    </source>
</evidence>
<evidence type="ECO:0000259" key="9">
    <source>
        <dbReference type="PROSITE" id="PS50110"/>
    </source>
</evidence>
<dbReference type="InterPro" id="IPR001789">
    <property type="entry name" value="Sig_transdc_resp-reg_receiver"/>
</dbReference>
<evidence type="ECO:0000256" key="7">
    <source>
        <dbReference type="PROSITE-ProRule" id="PRU00169"/>
    </source>
</evidence>
<keyword evidence="6" id="KW-0902">Two-component regulatory system</keyword>
<dbReference type="SMART" id="SM00448">
    <property type="entry name" value="REC"/>
    <property type="match status" value="1"/>
</dbReference>
<dbReference type="Pfam" id="PF02518">
    <property type="entry name" value="HATPase_c"/>
    <property type="match status" value="1"/>
</dbReference>
<dbReference type="InterPro" id="IPR004358">
    <property type="entry name" value="Sig_transdc_His_kin-like_C"/>
</dbReference>
<sequence length="404" mass="44233">MNRGCNMVAASQQLQRIGNRMPRVQGRPVMNLNTSETATVLVVDDIEANRMLLERHLMRLGCHVLTAEHGRQALDILATHPVDMILLDLMMPVMDGFATLAALKDDPELRQLPVVVVSALDDVESIARCVSLGAVDFLGKPVERRLLQARVEASLERKRLNDRVQAAHAAAEAAHRSKDAFVSMVSHELNNQLTGILGYSDMLHNKMLGPLNDEQAEFIGSIRRLSRMMKSVLADITDLSKIEAGILRLELAPTSLATCLQAALGTIRNLLEEQGHRLTLPDLQDLPVVLADEVRLTQVLTNLLSNAAKYTPPQGQITVHVQRNGSGLIEIAVQDSGQGISLEEQSRLFEPFFRTTSAKISTQPGTGLGLNITRQLVELQGGKIWFTSAPGEGTTFRFVLPEAG</sequence>
<feature type="domain" description="Histidine kinase" evidence="8">
    <location>
        <begin position="184"/>
        <end position="404"/>
    </location>
</feature>
<evidence type="ECO:0000256" key="3">
    <source>
        <dbReference type="ARBA" id="ARBA00022553"/>
    </source>
</evidence>
<dbReference type="Gene3D" id="1.10.287.130">
    <property type="match status" value="1"/>
</dbReference>
<dbReference type="InterPro" id="IPR005467">
    <property type="entry name" value="His_kinase_dom"/>
</dbReference>
<dbReference type="SUPFAM" id="SSF52172">
    <property type="entry name" value="CheY-like"/>
    <property type="match status" value="1"/>
</dbReference>
<dbReference type="InterPro" id="IPR036097">
    <property type="entry name" value="HisK_dim/P_sf"/>
</dbReference>
<dbReference type="PROSITE" id="PS50109">
    <property type="entry name" value="HIS_KIN"/>
    <property type="match status" value="1"/>
</dbReference>
<comment type="caution">
    <text evidence="10">The sequence shown here is derived from an EMBL/GenBank/DDBJ whole genome shotgun (WGS) entry which is preliminary data.</text>
</comment>
<keyword evidence="3 7" id="KW-0597">Phosphoprotein</keyword>
<dbReference type="Pfam" id="PF00512">
    <property type="entry name" value="HisKA"/>
    <property type="match status" value="1"/>
</dbReference>
<dbReference type="GO" id="GO:0005886">
    <property type="term" value="C:plasma membrane"/>
    <property type="evidence" value="ECO:0007669"/>
    <property type="project" value="TreeGrafter"/>
</dbReference>
<accession>A0A426U8Y2</accession>
<organism evidence="10 11">
    <name type="scientific">Candidatus Viridilinea halotolerans</name>
    <dbReference type="NCBI Taxonomy" id="2491704"/>
    <lineage>
        <taxon>Bacteria</taxon>
        <taxon>Bacillati</taxon>
        <taxon>Chloroflexota</taxon>
        <taxon>Chloroflexia</taxon>
        <taxon>Chloroflexales</taxon>
        <taxon>Chloroflexineae</taxon>
        <taxon>Oscillochloridaceae</taxon>
        <taxon>Candidatus Viridilinea</taxon>
    </lineage>
</organism>
<feature type="domain" description="Response regulatory" evidence="9">
    <location>
        <begin position="39"/>
        <end position="155"/>
    </location>
</feature>
<comment type="catalytic activity">
    <reaction evidence="1">
        <text>ATP + protein L-histidine = ADP + protein N-phospho-L-histidine.</text>
        <dbReference type="EC" id="2.7.13.3"/>
    </reaction>
</comment>
<dbReference type="GO" id="GO:0000155">
    <property type="term" value="F:phosphorelay sensor kinase activity"/>
    <property type="evidence" value="ECO:0007669"/>
    <property type="project" value="InterPro"/>
</dbReference>
<evidence type="ECO:0000313" key="11">
    <source>
        <dbReference type="Proteomes" id="UP000280307"/>
    </source>
</evidence>
<dbReference type="Gene3D" id="3.40.50.2300">
    <property type="match status" value="1"/>
</dbReference>
<gene>
    <name evidence="10" type="ORF">EI684_02615</name>
</gene>
<dbReference type="GO" id="GO:0009927">
    <property type="term" value="F:histidine phosphotransfer kinase activity"/>
    <property type="evidence" value="ECO:0007669"/>
    <property type="project" value="TreeGrafter"/>
</dbReference>
<evidence type="ECO:0000313" key="10">
    <source>
        <dbReference type="EMBL" id="RRR76643.1"/>
    </source>
</evidence>
<dbReference type="FunFam" id="3.30.565.10:FF:000006">
    <property type="entry name" value="Sensor histidine kinase WalK"/>
    <property type="match status" value="1"/>
</dbReference>
<dbReference type="CDD" id="cd00082">
    <property type="entry name" value="HisKA"/>
    <property type="match status" value="1"/>
</dbReference>
<dbReference type="SUPFAM" id="SSF47384">
    <property type="entry name" value="Homodimeric domain of signal transducing histidine kinase"/>
    <property type="match status" value="1"/>
</dbReference>
<dbReference type="EC" id="2.7.13.3" evidence="2"/>
<evidence type="ECO:0000259" key="8">
    <source>
        <dbReference type="PROSITE" id="PS50109"/>
    </source>
</evidence>
<proteinExistence type="predicted"/>
<dbReference type="PANTHER" id="PTHR43047">
    <property type="entry name" value="TWO-COMPONENT HISTIDINE PROTEIN KINASE"/>
    <property type="match status" value="1"/>
</dbReference>
<keyword evidence="4" id="KW-0808">Transferase</keyword>
<dbReference type="Pfam" id="PF00072">
    <property type="entry name" value="Response_reg"/>
    <property type="match status" value="1"/>
</dbReference>
<dbReference type="InterPro" id="IPR003594">
    <property type="entry name" value="HATPase_dom"/>
</dbReference>
<dbReference type="Proteomes" id="UP000280307">
    <property type="component" value="Unassembled WGS sequence"/>
</dbReference>
<dbReference type="InterPro" id="IPR011006">
    <property type="entry name" value="CheY-like_superfamily"/>
</dbReference>
<evidence type="ECO:0000256" key="4">
    <source>
        <dbReference type="ARBA" id="ARBA00022679"/>
    </source>
</evidence>